<comment type="caution">
    <text evidence="2">The sequence shown here is derived from an EMBL/GenBank/DDBJ whole genome shotgun (WGS) entry which is preliminary data.</text>
</comment>
<evidence type="ECO:0000313" key="2">
    <source>
        <dbReference type="EMBL" id="GFY10112.1"/>
    </source>
</evidence>
<evidence type="ECO:0000313" key="3">
    <source>
        <dbReference type="Proteomes" id="UP000887159"/>
    </source>
</evidence>
<keyword evidence="3" id="KW-1185">Reference proteome</keyword>
<dbReference type="AlphaFoldDB" id="A0A8X6S9W9"/>
<feature type="region of interest" description="Disordered" evidence="1">
    <location>
        <begin position="1"/>
        <end position="51"/>
    </location>
</feature>
<proteinExistence type="predicted"/>
<dbReference type="Proteomes" id="UP000887159">
    <property type="component" value="Unassembled WGS sequence"/>
</dbReference>
<reference evidence="2" key="1">
    <citation type="submission" date="2020-08" db="EMBL/GenBank/DDBJ databases">
        <title>Multicomponent nature underlies the extraordinary mechanical properties of spider dragline silk.</title>
        <authorList>
            <person name="Kono N."/>
            <person name="Nakamura H."/>
            <person name="Mori M."/>
            <person name="Yoshida Y."/>
            <person name="Ohtoshi R."/>
            <person name="Malay A.D."/>
            <person name="Moran D.A.P."/>
            <person name="Tomita M."/>
            <person name="Numata K."/>
            <person name="Arakawa K."/>
        </authorList>
    </citation>
    <scope>NUCLEOTIDE SEQUENCE</scope>
</reference>
<dbReference type="EMBL" id="BMAU01021294">
    <property type="protein sequence ID" value="GFY10112.1"/>
    <property type="molecule type" value="Genomic_DNA"/>
</dbReference>
<accession>A0A8X6S9W9</accession>
<feature type="compositionally biased region" description="Acidic residues" evidence="1">
    <location>
        <begin position="24"/>
        <end position="40"/>
    </location>
</feature>
<name>A0A8X6S9W9_TRICX</name>
<organism evidence="2 3">
    <name type="scientific">Trichonephila clavipes</name>
    <name type="common">Golden silk orbweaver</name>
    <name type="synonym">Nephila clavipes</name>
    <dbReference type="NCBI Taxonomy" id="2585209"/>
    <lineage>
        <taxon>Eukaryota</taxon>
        <taxon>Metazoa</taxon>
        <taxon>Ecdysozoa</taxon>
        <taxon>Arthropoda</taxon>
        <taxon>Chelicerata</taxon>
        <taxon>Arachnida</taxon>
        <taxon>Araneae</taxon>
        <taxon>Araneomorphae</taxon>
        <taxon>Entelegynae</taxon>
        <taxon>Araneoidea</taxon>
        <taxon>Nephilidae</taxon>
        <taxon>Trichonephila</taxon>
    </lineage>
</organism>
<evidence type="ECO:0000256" key="1">
    <source>
        <dbReference type="SAM" id="MobiDB-lite"/>
    </source>
</evidence>
<protein>
    <submittedName>
        <fullName evidence="2">Uncharacterized protein</fullName>
    </submittedName>
</protein>
<gene>
    <name evidence="2" type="ORF">TNCV_1946571</name>
</gene>
<sequence length="151" mass="17175">MECDTEDYGFQMLNDDKIVTSVQEESDSVDDEMDEDEDDNESSKGPSNADAFSALETAMEWTVSKSASGIKEIILEVRFPKQKNQRVTFQCEDKVLLMSERIVLFVATLHSHSCSENLPKRLFERNSSSSRHACVIRPLLMRTSPQLPHMI</sequence>